<evidence type="ECO:0000256" key="6">
    <source>
        <dbReference type="ARBA" id="ARBA00022857"/>
    </source>
</evidence>
<evidence type="ECO:0000256" key="8">
    <source>
        <dbReference type="ARBA" id="ARBA00032024"/>
    </source>
</evidence>
<dbReference type="EMBL" id="MKEK01000001">
    <property type="protein sequence ID" value="OEY69320.1"/>
    <property type="molecule type" value="Genomic_DNA"/>
</dbReference>
<dbReference type="Proteomes" id="UP000242258">
    <property type="component" value="Unassembled WGS sequence"/>
</dbReference>
<dbReference type="GO" id="GO:0005737">
    <property type="term" value="C:cytoplasm"/>
    <property type="evidence" value="ECO:0007669"/>
    <property type="project" value="TreeGrafter"/>
</dbReference>
<organism evidence="13 14">
    <name type="scientific">Rheinheimera salexigens</name>
    <dbReference type="NCBI Taxonomy" id="1628148"/>
    <lineage>
        <taxon>Bacteria</taxon>
        <taxon>Pseudomonadati</taxon>
        <taxon>Pseudomonadota</taxon>
        <taxon>Gammaproteobacteria</taxon>
        <taxon>Chromatiales</taxon>
        <taxon>Chromatiaceae</taxon>
        <taxon>Rheinheimera</taxon>
    </lineage>
</organism>
<evidence type="ECO:0000256" key="2">
    <source>
        <dbReference type="ARBA" id="ARBA00007870"/>
    </source>
</evidence>
<dbReference type="Gene3D" id="1.10.1040.10">
    <property type="entry name" value="N-(1-d-carboxylethyl)-l-norvaline Dehydrogenase, domain 2"/>
    <property type="match status" value="1"/>
</dbReference>
<feature type="domain" description="Ketopantoate reductase C-terminal" evidence="12">
    <location>
        <begin position="189"/>
        <end position="310"/>
    </location>
</feature>
<dbReference type="InterPro" id="IPR036291">
    <property type="entry name" value="NAD(P)-bd_dom_sf"/>
</dbReference>
<dbReference type="InterPro" id="IPR013332">
    <property type="entry name" value="KPR_N"/>
</dbReference>
<comment type="similarity">
    <text evidence="2 10">Belongs to the ketopantoate reductase family.</text>
</comment>
<evidence type="ECO:0000313" key="13">
    <source>
        <dbReference type="EMBL" id="OEY69320.1"/>
    </source>
</evidence>
<proteinExistence type="inferred from homology"/>
<dbReference type="AlphaFoldDB" id="A0A1E7Q5D5"/>
<dbReference type="InterPro" id="IPR050838">
    <property type="entry name" value="Ketopantoate_reductase"/>
</dbReference>
<dbReference type="Pfam" id="PF02558">
    <property type="entry name" value="ApbA"/>
    <property type="match status" value="1"/>
</dbReference>
<dbReference type="NCBIfam" id="TIGR00745">
    <property type="entry name" value="apbA_panE"/>
    <property type="match status" value="1"/>
</dbReference>
<protein>
    <recommendedName>
        <fullName evidence="4 10">2-dehydropantoate 2-reductase</fullName>
        <ecNumber evidence="3 10">1.1.1.169</ecNumber>
    </recommendedName>
    <alternativeName>
        <fullName evidence="8 10">Ketopantoate reductase</fullName>
    </alternativeName>
</protein>
<evidence type="ECO:0000256" key="5">
    <source>
        <dbReference type="ARBA" id="ARBA00022655"/>
    </source>
</evidence>
<dbReference type="SUPFAM" id="SSF48179">
    <property type="entry name" value="6-phosphogluconate dehydrogenase C-terminal domain-like"/>
    <property type="match status" value="1"/>
</dbReference>
<dbReference type="InterPro" id="IPR013752">
    <property type="entry name" value="KPA_reductase"/>
</dbReference>
<dbReference type="STRING" id="1628148.BI198_06855"/>
<dbReference type="RefSeq" id="WP_070048886.1">
    <property type="nucleotide sequence ID" value="NZ_CBCSDO010000006.1"/>
</dbReference>
<dbReference type="GO" id="GO:0015940">
    <property type="term" value="P:pantothenate biosynthetic process"/>
    <property type="evidence" value="ECO:0007669"/>
    <property type="project" value="UniProtKB-UniPathway"/>
</dbReference>
<dbReference type="PANTHER" id="PTHR43765:SF2">
    <property type="entry name" value="2-DEHYDROPANTOATE 2-REDUCTASE"/>
    <property type="match status" value="1"/>
</dbReference>
<dbReference type="SUPFAM" id="SSF51735">
    <property type="entry name" value="NAD(P)-binding Rossmann-fold domains"/>
    <property type="match status" value="1"/>
</dbReference>
<dbReference type="EC" id="1.1.1.169" evidence="3 10"/>
<evidence type="ECO:0000256" key="7">
    <source>
        <dbReference type="ARBA" id="ARBA00023002"/>
    </source>
</evidence>
<dbReference type="UniPathway" id="UPA00028">
    <property type="reaction ID" value="UER00004"/>
</dbReference>
<comment type="caution">
    <text evidence="13">The sequence shown here is derived from an EMBL/GenBank/DDBJ whole genome shotgun (WGS) entry which is preliminary data.</text>
</comment>
<evidence type="ECO:0000256" key="4">
    <source>
        <dbReference type="ARBA" id="ARBA00019465"/>
    </source>
</evidence>
<evidence type="ECO:0000259" key="12">
    <source>
        <dbReference type="Pfam" id="PF08546"/>
    </source>
</evidence>
<dbReference type="OrthoDB" id="6530772at2"/>
<dbReference type="PANTHER" id="PTHR43765">
    <property type="entry name" value="2-DEHYDROPANTOATE 2-REDUCTASE-RELATED"/>
    <property type="match status" value="1"/>
</dbReference>
<dbReference type="GO" id="GO:0008677">
    <property type="term" value="F:2-dehydropantoate 2-reductase activity"/>
    <property type="evidence" value="ECO:0007669"/>
    <property type="project" value="UniProtKB-EC"/>
</dbReference>
<comment type="function">
    <text evidence="10">Catalyzes the NADPH-dependent reduction of ketopantoate into pantoic acid.</text>
</comment>
<evidence type="ECO:0000256" key="1">
    <source>
        <dbReference type="ARBA" id="ARBA00004994"/>
    </source>
</evidence>
<evidence type="ECO:0000256" key="9">
    <source>
        <dbReference type="ARBA" id="ARBA00048793"/>
    </source>
</evidence>
<dbReference type="InterPro" id="IPR008927">
    <property type="entry name" value="6-PGluconate_DH-like_C_sf"/>
</dbReference>
<keyword evidence="7 10" id="KW-0560">Oxidoreductase</keyword>
<dbReference type="InterPro" id="IPR003710">
    <property type="entry name" value="ApbA"/>
</dbReference>
<keyword evidence="14" id="KW-1185">Reference proteome</keyword>
<name>A0A1E7Q5D5_9GAMM</name>
<keyword evidence="6 10" id="KW-0521">NADP</keyword>
<accession>A0A1E7Q5D5</accession>
<sequence length="317" mass="34139">MALYSTTPSGLTWTIVGQGAIGLLAATHLQQQGAEVALHLRQAKPVDLLFTAHNGQQQQYCFSAARSVTASYQNVLVPVKSYDVIAAVHQLQPLLSSHAQLVITHNGMGIIEQVLPLLLPTQGLWFLTTTHAALKTSASALQHTGQGQSVLAPINSAAQQELINKTDGNKTSISNAMAIALGPVQVVSDIQPFLWQKLLINAVINPLTAIYHCKNGQLLAPQYAADILQIVTEVCAVSKAAGYALSVDDAMLRVQQVMLATANNFSSMQQDVAHQRRTEINAISGFIVSQGQQLAIDTPRNLQLQQQVLQLQQAYGR</sequence>
<reference evidence="14" key="1">
    <citation type="submission" date="2016-09" db="EMBL/GenBank/DDBJ databases">
        <authorList>
            <person name="Wan X."/>
            <person name="Hou S."/>
        </authorList>
    </citation>
    <scope>NUCLEOTIDE SEQUENCE [LARGE SCALE GENOMIC DNA]</scope>
    <source>
        <strain evidence="14">KH87</strain>
    </source>
</reference>
<comment type="catalytic activity">
    <reaction evidence="9 10">
        <text>(R)-pantoate + NADP(+) = 2-dehydropantoate + NADPH + H(+)</text>
        <dbReference type="Rhea" id="RHEA:16233"/>
        <dbReference type="ChEBI" id="CHEBI:11561"/>
        <dbReference type="ChEBI" id="CHEBI:15378"/>
        <dbReference type="ChEBI" id="CHEBI:15980"/>
        <dbReference type="ChEBI" id="CHEBI:57783"/>
        <dbReference type="ChEBI" id="CHEBI:58349"/>
        <dbReference type="EC" id="1.1.1.169"/>
    </reaction>
</comment>
<keyword evidence="5 10" id="KW-0566">Pantothenate biosynthesis</keyword>
<dbReference type="InterPro" id="IPR013328">
    <property type="entry name" value="6PGD_dom2"/>
</dbReference>
<dbReference type="Pfam" id="PF08546">
    <property type="entry name" value="ApbA_C"/>
    <property type="match status" value="1"/>
</dbReference>
<evidence type="ECO:0000256" key="10">
    <source>
        <dbReference type="RuleBase" id="RU362068"/>
    </source>
</evidence>
<evidence type="ECO:0000259" key="11">
    <source>
        <dbReference type="Pfam" id="PF02558"/>
    </source>
</evidence>
<evidence type="ECO:0000256" key="3">
    <source>
        <dbReference type="ARBA" id="ARBA00013014"/>
    </source>
</evidence>
<dbReference type="Gene3D" id="3.40.50.720">
    <property type="entry name" value="NAD(P)-binding Rossmann-like Domain"/>
    <property type="match status" value="1"/>
</dbReference>
<feature type="domain" description="Ketopantoate reductase N-terminal" evidence="11">
    <location>
        <begin position="13"/>
        <end position="154"/>
    </location>
</feature>
<dbReference type="GO" id="GO:0050661">
    <property type="term" value="F:NADP binding"/>
    <property type="evidence" value="ECO:0007669"/>
    <property type="project" value="TreeGrafter"/>
</dbReference>
<gene>
    <name evidence="13" type="ORF">BI198_06855</name>
</gene>
<comment type="pathway">
    <text evidence="1 10">Cofactor biosynthesis; (R)-pantothenate biosynthesis; (R)-pantoate from 3-methyl-2-oxobutanoate: step 2/2.</text>
</comment>
<evidence type="ECO:0000313" key="14">
    <source>
        <dbReference type="Proteomes" id="UP000242258"/>
    </source>
</evidence>